<keyword evidence="4" id="KW-0732">Signal</keyword>
<dbReference type="AlphaFoldDB" id="A0A016S8V4"/>
<evidence type="ECO:0008006" key="9">
    <source>
        <dbReference type="Google" id="ProtNLM"/>
    </source>
</evidence>
<evidence type="ECO:0000256" key="1">
    <source>
        <dbReference type="ARBA" id="ARBA00004613"/>
    </source>
</evidence>
<keyword evidence="2" id="KW-0964">Secreted</keyword>
<evidence type="ECO:0000256" key="3">
    <source>
        <dbReference type="ARBA" id="ARBA00022737"/>
    </source>
</evidence>
<dbReference type="InterPro" id="IPR045805">
    <property type="entry name" value="NDNF_C"/>
</dbReference>
<feature type="domain" description="Protein NDNF C-terminal" evidence="5">
    <location>
        <begin position="333"/>
        <end position="510"/>
    </location>
</feature>
<evidence type="ECO:0000259" key="5">
    <source>
        <dbReference type="Pfam" id="PF19433"/>
    </source>
</evidence>
<accession>A0A016S8V4</accession>
<dbReference type="Pfam" id="PF19433">
    <property type="entry name" value="NDNF_C"/>
    <property type="match status" value="1"/>
</dbReference>
<evidence type="ECO:0000313" key="8">
    <source>
        <dbReference type="Proteomes" id="UP000024635"/>
    </source>
</evidence>
<evidence type="ECO:0000256" key="4">
    <source>
        <dbReference type="SAM" id="SignalP"/>
    </source>
</evidence>
<name>A0A016S8V4_9BILA</name>
<evidence type="ECO:0000259" key="6">
    <source>
        <dbReference type="Pfam" id="PF24354"/>
    </source>
</evidence>
<feature type="chain" id="PRO_5001486209" description="Protein NDNF" evidence="4">
    <location>
        <begin position="18"/>
        <end position="510"/>
    </location>
</feature>
<dbReference type="PANTHER" id="PTHR14619:SF3">
    <property type="entry name" value="PROTEIN NDNF"/>
    <property type="match status" value="1"/>
</dbReference>
<dbReference type="InterPro" id="IPR019326">
    <property type="entry name" value="NDNF"/>
</dbReference>
<organism evidence="7 8">
    <name type="scientific">Ancylostoma ceylanicum</name>
    <dbReference type="NCBI Taxonomy" id="53326"/>
    <lineage>
        <taxon>Eukaryota</taxon>
        <taxon>Metazoa</taxon>
        <taxon>Ecdysozoa</taxon>
        <taxon>Nematoda</taxon>
        <taxon>Chromadorea</taxon>
        <taxon>Rhabditida</taxon>
        <taxon>Rhabditina</taxon>
        <taxon>Rhabditomorpha</taxon>
        <taxon>Strongyloidea</taxon>
        <taxon>Ancylostomatidae</taxon>
        <taxon>Ancylostomatinae</taxon>
        <taxon>Ancylostoma</taxon>
    </lineage>
</organism>
<comment type="caution">
    <text evidence="7">The sequence shown here is derived from an EMBL/GenBank/DDBJ whole genome shotgun (WGS) entry which is preliminary data.</text>
</comment>
<gene>
    <name evidence="7" type="primary">Acey_s0274.g1010</name>
    <name evidence="7" type="synonym">Acey-ndnf-1</name>
    <name evidence="7" type="ORF">Y032_0274g1010</name>
</gene>
<feature type="signal peptide" evidence="4">
    <location>
        <begin position="1"/>
        <end position="17"/>
    </location>
</feature>
<dbReference type="InterPro" id="IPR056225">
    <property type="entry name" value="NDNF_N"/>
</dbReference>
<dbReference type="PANTHER" id="PTHR14619">
    <property type="entry name" value="NEURON-DERIVED NEUROTROPHIC FACTOR"/>
    <property type="match status" value="1"/>
</dbReference>
<sequence>MNFLLALVVLLPGCISAFFVSQWKSLRENVEIVSDVGPGHEKRFLYSHNSEGPLFLFVTPCGASVHWRLYSFKGDISELTPNESLDSPKLELIAGQEDDRRMTFFKQHVSRGPLLLVLTSSFPSSARLFLSHSQDEMDAFYPPLPHDTRLAHAVSKSDENPETNQVLITWKAVDRVRTAEANRYRFCAIVSRKVPDWAVCGELNEGLESIHCVPQTNNSMIIQKLRSGKRYFITVFVRDSLHGSTSSYETLEVNLRRAPEKNHTETRKDEEKSLHDAVLEAGTLPAKKGSTVDYQFMVSTNATQSSKVLLIVHACDGYVRMSVYRNGKLLKRSEPFSGFRRFLIVNVHSGQLRFQIANDDSRSKSVHLWASTQAEKSPYPKLPEDTSVKVVRRSCSTATLQWLRSADEHAEYCIYMRRENANYLEELVSRASNLCEGGLESSELVGCYSHRGPTVEAMLRDDSIGLIETTVVGLEPARTYRFDLLATPLQLKQAQSLPYRTVWVRTANSC</sequence>
<protein>
    <recommendedName>
        <fullName evidence="9">Protein NDNF</fullName>
    </recommendedName>
</protein>
<dbReference type="Proteomes" id="UP000024635">
    <property type="component" value="Unassembled WGS sequence"/>
</dbReference>
<evidence type="ECO:0000313" key="7">
    <source>
        <dbReference type="EMBL" id="EYB86704.1"/>
    </source>
</evidence>
<proteinExistence type="predicted"/>
<dbReference type="OrthoDB" id="9872501at2759"/>
<dbReference type="EMBL" id="JARK01001610">
    <property type="protein sequence ID" value="EYB86704.1"/>
    <property type="molecule type" value="Genomic_DNA"/>
</dbReference>
<keyword evidence="3" id="KW-0677">Repeat</keyword>
<keyword evidence="8" id="KW-1185">Reference proteome</keyword>
<comment type="subcellular location">
    <subcellularLocation>
        <location evidence="1">Secreted</location>
    </subcellularLocation>
</comment>
<dbReference type="Pfam" id="PF24354">
    <property type="entry name" value="NDNF_N"/>
    <property type="match status" value="1"/>
</dbReference>
<feature type="domain" description="Neuron-derived neurotrophic factor N-terminal" evidence="6">
    <location>
        <begin position="22"/>
        <end position="138"/>
    </location>
</feature>
<dbReference type="GO" id="GO:0005576">
    <property type="term" value="C:extracellular region"/>
    <property type="evidence" value="ECO:0007669"/>
    <property type="project" value="UniProtKB-SubCell"/>
</dbReference>
<reference evidence="8" key="1">
    <citation type="journal article" date="2015" name="Nat. Genet.">
        <title>The genome and transcriptome of the zoonotic hookworm Ancylostoma ceylanicum identify infection-specific gene families.</title>
        <authorList>
            <person name="Schwarz E.M."/>
            <person name="Hu Y."/>
            <person name="Antoshechkin I."/>
            <person name="Miller M.M."/>
            <person name="Sternberg P.W."/>
            <person name="Aroian R.V."/>
        </authorList>
    </citation>
    <scope>NUCLEOTIDE SEQUENCE</scope>
    <source>
        <strain evidence="8">HY135</strain>
    </source>
</reference>
<evidence type="ECO:0000256" key="2">
    <source>
        <dbReference type="ARBA" id="ARBA00022525"/>
    </source>
</evidence>